<dbReference type="EMBL" id="KL198233">
    <property type="protein sequence ID" value="KDQ05589.1"/>
    <property type="molecule type" value="Genomic_DNA"/>
</dbReference>
<proteinExistence type="predicted"/>
<evidence type="ECO:0000313" key="3">
    <source>
        <dbReference type="Proteomes" id="UP000027195"/>
    </source>
</evidence>
<protein>
    <submittedName>
        <fullName evidence="2">Uncharacterized protein</fullName>
    </submittedName>
</protein>
<feature type="compositionally biased region" description="Basic residues" evidence="1">
    <location>
        <begin position="413"/>
        <end position="422"/>
    </location>
</feature>
<dbReference type="InParanoid" id="A0A067LRF2"/>
<sequence>MSKATNTTPTSNSTPVFNIGASQPVTKAEKRRIKKAQLTISTTKVPSEEPEDTPSVIKKRKSGKEKVIIISGDEDEVMEDVKEDNPFKEVVKKRKGKGKEQQAPISETPGPSAHSFNPQLPELPRTPVPPTPATILEEYFTPIPTSISNKSTSSTTTISNSGTNIAAAPATGWDVQPLEFPTQPFLSYTREEQASWASHLPKLVIASIYGWNSITHKQADWIRQAVTHYIPTLTAAAILVDFKPQSHWAIVNVGSPEAVTTLLSPNNSVFCDLTNKRTIIFRQATSRAPRTWTMQMDTLSITPPITIINAINAYFPFRVIHPLTKLVPHPLANKKIVQVTFQGNHWVTDEEQEGFCVTINGSEVAVTKAKTCLGGCFGHGHDFPHCNLETPKQIQHKRLKGEFKQADNTRGGRGGKRGRGRGRGISSSSSSKRYFN</sequence>
<gene>
    <name evidence="2" type="ORF">BOTBODRAFT_182410</name>
</gene>
<evidence type="ECO:0000256" key="1">
    <source>
        <dbReference type="SAM" id="MobiDB-lite"/>
    </source>
</evidence>
<feature type="region of interest" description="Disordered" evidence="1">
    <location>
        <begin position="400"/>
        <end position="436"/>
    </location>
</feature>
<dbReference type="HOGENOM" id="CLU_628482_0_0_1"/>
<dbReference type="Proteomes" id="UP000027195">
    <property type="component" value="Unassembled WGS sequence"/>
</dbReference>
<keyword evidence="3" id="KW-1185">Reference proteome</keyword>
<name>A0A067LRF2_BOTB1</name>
<dbReference type="AlphaFoldDB" id="A0A067LRF2"/>
<feature type="region of interest" description="Disordered" evidence="1">
    <location>
        <begin position="1"/>
        <end position="64"/>
    </location>
</feature>
<feature type="compositionally biased region" description="Basic and acidic residues" evidence="1">
    <location>
        <begin position="79"/>
        <end position="90"/>
    </location>
</feature>
<feature type="compositionally biased region" description="Low complexity" evidence="1">
    <location>
        <begin position="424"/>
        <end position="436"/>
    </location>
</feature>
<feature type="region of interest" description="Disordered" evidence="1">
    <location>
        <begin position="79"/>
        <end position="133"/>
    </location>
</feature>
<feature type="compositionally biased region" description="Low complexity" evidence="1">
    <location>
        <begin position="1"/>
        <end position="15"/>
    </location>
</feature>
<evidence type="ECO:0000313" key="2">
    <source>
        <dbReference type="EMBL" id="KDQ05589.1"/>
    </source>
</evidence>
<accession>A0A067LRF2</accession>
<reference evidence="3" key="1">
    <citation type="journal article" date="2014" name="Proc. Natl. Acad. Sci. U.S.A.">
        <title>Extensive sampling of basidiomycete genomes demonstrates inadequacy of the white-rot/brown-rot paradigm for wood decay fungi.</title>
        <authorList>
            <person name="Riley R."/>
            <person name="Salamov A.A."/>
            <person name="Brown D.W."/>
            <person name="Nagy L.G."/>
            <person name="Floudas D."/>
            <person name="Held B.W."/>
            <person name="Levasseur A."/>
            <person name="Lombard V."/>
            <person name="Morin E."/>
            <person name="Otillar R."/>
            <person name="Lindquist E.A."/>
            <person name="Sun H."/>
            <person name="LaButti K.M."/>
            <person name="Schmutz J."/>
            <person name="Jabbour D."/>
            <person name="Luo H."/>
            <person name="Baker S.E."/>
            <person name="Pisabarro A.G."/>
            <person name="Walton J.D."/>
            <person name="Blanchette R.A."/>
            <person name="Henrissat B."/>
            <person name="Martin F."/>
            <person name="Cullen D."/>
            <person name="Hibbett D.S."/>
            <person name="Grigoriev I.V."/>
        </authorList>
    </citation>
    <scope>NUCLEOTIDE SEQUENCE [LARGE SCALE GENOMIC DNA]</scope>
    <source>
        <strain evidence="3">FD-172 SS1</strain>
    </source>
</reference>
<organism evidence="2 3">
    <name type="scientific">Botryobasidium botryosum (strain FD-172 SS1)</name>
    <dbReference type="NCBI Taxonomy" id="930990"/>
    <lineage>
        <taxon>Eukaryota</taxon>
        <taxon>Fungi</taxon>
        <taxon>Dikarya</taxon>
        <taxon>Basidiomycota</taxon>
        <taxon>Agaricomycotina</taxon>
        <taxon>Agaricomycetes</taxon>
        <taxon>Cantharellales</taxon>
        <taxon>Botryobasidiaceae</taxon>
        <taxon>Botryobasidium</taxon>
    </lineage>
</organism>